<sequence length="54" mass="5934">MQRQSRLRRPTTSNSAVLLKPPVSERMPGVSSFSLDESMGFVAITQPVALVKEC</sequence>
<keyword evidence="2" id="KW-1185">Reference proteome</keyword>
<dbReference type="EMBL" id="FOVM01000008">
    <property type="protein sequence ID" value="SFN94101.1"/>
    <property type="molecule type" value="Genomic_DNA"/>
</dbReference>
<organism evidence="1 2">
    <name type="scientific">Mycetocola miduiensis</name>
    <dbReference type="NCBI Taxonomy" id="995034"/>
    <lineage>
        <taxon>Bacteria</taxon>
        <taxon>Bacillati</taxon>
        <taxon>Actinomycetota</taxon>
        <taxon>Actinomycetes</taxon>
        <taxon>Micrococcales</taxon>
        <taxon>Microbacteriaceae</taxon>
        <taxon>Mycetocola</taxon>
    </lineage>
</organism>
<evidence type="ECO:0000313" key="1">
    <source>
        <dbReference type="EMBL" id="SFN94101.1"/>
    </source>
</evidence>
<gene>
    <name evidence="1" type="ORF">SAMN05216219_2721</name>
</gene>
<dbReference type="Proteomes" id="UP000198867">
    <property type="component" value="Unassembled WGS sequence"/>
</dbReference>
<evidence type="ECO:0000313" key="2">
    <source>
        <dbReference type="Proteomes" id="UP000198867"/>
    </source>
</evidence>
<accession>A0A1I5D5I6</accession>
<dbReference type="AlphaFoldDB" id="A0A1I5D5I6"/>
<reference evidence="2" key="1">
    <citation type="submission" date="2016-10" db="EMBL/GenBank/DDBJ databases">
        <authorList>
            <person name="Varghese N."/>
            <person name="Submissions S."/>
        </authorList>
    </citation>
    <scope>NUCLEOTIDE SEQUENCE [LARGE SCALE GENOMIC DNA]</scope>
    <source>
        <strain evidence="2">CGMCC 1.11101</strain>
    </source>
</reference>
<protein>
    <submittedName>
        <fullName evidence="1">Uncharacterized protein</fullName>
    </submittedName>
</protein>
<proteinExistence type="predicted"/>
<name>A0A1I5D5I6_9MICO</name>